<comment type="caution">
    <text evidence="1">The sequence shown here is derived from an EMBL/GenBank/DDBJ whole genome shotgun (WGS) entry which is preliminary data.</text>
</comment>
<protein>
    <submittedName>
        <fullName evidence="1">Uncharacterized protein</fullName>
    </submittedName>
</protein>
<evidence type="ECO:0000313" key="1">
    <source>
        <dbReference type="EMBL" id="MCK2217389.1"/>
    </source>
</evidence>
<dbReference type="EMBL" id="JAKRKC020000001">
    <property type="protein sequence ID" value="MCK2217389.1"/>
    <property type="molecule type" value="Genomic_DNA"/>
</dbReference>
<dbReference type="Proteomes" id="UP001317259">
    <property type="component" value="Unassembled WGS sequence"/>
</dbReference>
<keyword evidence="2" id="KW-1185">Reference proteome</keyword>
<sequence>MLGPLGDIVVPDLSRAPAGPHAAFVGPDHEISTYFPAVHRASRGLVAEVGHPVPGRPQERRR</sequence>
<evidence type="ECO:0000313" key="2">
    <source>
        <dbReference type="Proteomes" id="UP001317259"/>
    </source>
</evidence>
<organism evidence="1 2">
    <name type="scientific">Actinomadura luzonensis</name>
    <dbReference type="NCBI Taxonomy" id="2805427"/>
    <lineage>
        <taxon>Bacteria</taxon>
        <taxon>Bacillati</taxon>
        <taxon>Actinomycetota</taxon>
        <taxon>Actinomycetes</taxon>
        <taxon>Streptosporangiales</taxon>
        <taxon>Thermomonosporaceae</taxon>
        <taxon>Actinomadura</taxon>
    </lineage>
</organism>
<reference evidence="1 2" key="1">
    <citation type="submission" date="2022-04" db="EMBL/GenBank/DDBJ databases">
        <title>Genome draft of Actinomadura sp. ATCC 31491.</title>
        <authorList>
            <person name="Shi X."/>
            <person name="Du Y."/>
        </authorList>
    </citation>
    <scope>NUCLEOTIDE SEQUENCE [LARGE SCALE GENOMIC DNA]</scope>
    <source>
        <strain evidence="1 2">ATCC 31491</strain>
    </source>
</reference>
<proteinExistence type="predicted"/>
<name>A0ABT0FYG1_9ACTN</name>
<accession>A0ABT0FYG1</accession>
<dbReference type="RefSeq" id="WP_242375012.1">
    <property type="nucleotide sequence ID" value="NZ_JAKRKC020000001.1"/>
</dbReference>
<gene>
    <name evidence="1" type="ORF">MF672_026895</name>
</gene>